<dbReference type="AlphaFoldDB" id="A0A0L6UQ10"/>
<feature type="non-terminal residue" evidence="1">
    <location>
        <position position="87"/>
    </location>
</feature>
<gene>
    <name evidence="1" type="ORF">VP01_4327g3</name>
</gene>
<keyword evidence="2" id="KW-1185">Reference proteome</keyword>
<proteinExistence type="predicted"/>
<organism evidence="1 2">
    <name type="scientific">Puccinia sorghi</name>
    <dbReference type="NCBI Taxonomy" id="27349"/>
    <lineage>
        <taxon>Eukaryota</taxon>
        <taxon>Fungi</taxon>
        <taxon>Dikarya</taxon>
        <taxon>Basidiomycota</taxon>
        <taxon>Pucciniomycotina</taxon>
        <taxon>Pucciniomycetes</taxon>
        <taxon>Pucciniales</taxon>
        <taxon>Pucciniaceae</taxon>
        <taxon>Puccinia</taxon>
    </lineage>
</organism>
<accession>A0A0L6UQ10</accession>
<dbReference type="STRING" id="27349.A0A0L6UQ10"/>
<dbReference type="PANTHER" id="PTHR47182:SF2">
    <property type="entry name" value="CELL WALL ALPHA-1,3-GLUCAN SYNTHASE AGS1"/>
    <property type="match status" value="1"/>
</dbReference>
<evidence type="ECO:0000313" key="1">
    <source>
        <dbReference type="EMBL" id="KNZ50621.1"/>
    </source>
</evidence>
<evidence type="ECO:0000313" key="2">
    <source>
        <dbReference type="Proteomes" id="UP000037035"/>
    </source>
</evidence>
<dbReference type="VEuPathDB" id="FungiDB:VP01_4327g3"/>
<name>A0A0L6UQ10_9BASI</name>
<dbReference type="Proteomes" id="UP000037035">
    <property type="component" value="Unassembled WGS sequence"/>
</dbReference>
<comment type="caution">
    <text evidence="1">The sequence shown here is derived from an EMBL/GenBank/DDBJ whole genome shotgun (WGS) entry which is preliminary data.</text>
</comment>
<dbReference type="OrthoDB" id="2675647at2759"/>
<dbReference type="PANTHER" id="PTHR47182">
    <property type="entry name" value="CELL WALL ALPHA-1,3-GLUCAN SYNTHASE AGS1-RELATED"/>
    <property type="match status" value="1"/>
</dbReference>
<dbReference type="GO" id="GO:0070600">
    <property type="term" value="P:fungal-type cell wall (1-&gt;3)-alpha-glucan biosynthetic process"/>
    <property type="evidence" value="ECO:0007669"/>
    <property type="project" value="TreeGrafter"/>
</dbReference>
<dbReference type="EMBL" id="LAVV01009421">
    <property type="protein sequence ID" value="KNZ50621.1"/>
    <property type="molecule type" value="Genomic_DNA"/>
</dbReference>
<dbReference type="GO" id="GO:0009277">
    <property type="term" value="C:fungal-type cell wall"/>
    <property type="evidence" value="ECO:0007669"/>
    <property type="project" value="TreeGrafter"/>
</dbReference>
<dbReference type="InterPro" id="IPR058655">
    <property type="entry name" value="Mok11-14/Ags1-like"/>
</dbReference>
<protein>
    <submittedName>
        <fullName evidence="1">Alpha-1,3-glucan synthase</fullName>
    </submittedName>
</protein>
<dbReference type="GO" id="GO:0047657">
    <property type="term" value="F:alpha-1,3-glucan synthase activity"/>
    <property type="evidence" value="ECO:0007669"/>
    <property type="project" value="TreeGrafter"/>
</dbReference>
<sequence>MTIGRKVMIATYHVNDYHGAWVPLYFLPRVLPVCLSLHDAEFKGLWPLRIKEEANEVFCPFNLSKDICTRYVQSGNIFNLLHAAASF</sequence>
<reference evidence="1 2" key="1">
    <citation type="submission" date="2015-08" db="EMBL/GenBank/DDBJ databases">
        <title>Next Generation Sequencing and Analysis of the Genome of Puccinia sorghi L Schw, the Causal Agent of Maize Common Rust.</title>
        <authorList>
            <person name="Rochi L."/>
            <person name="Burguener G."/>
            <person name="Darino M."/>
            <person name="Turjanski A."/>
            <person name="Kreff E."/>
            <person name="Dieguez M.J."/>
            <person name="Sacco F."/>
        </authorList>
    </citation>
    <scope>NUCLEOTIDE SEQUENCE [LARGE SCALE GENOMIC DNA]</scope>
    <source>
        <strain evidence="1 2">RO10H11247</strain>
    </source>
</reference>
<dbReference type="Gene3D" id="3.40.50.2000">
    <property type="entry name" value="Glycogen Phosphorylase B"/>
    <property type="match status" value="1"/>
</dbReference>